<protein>
    <submittedName>
        <fullName evidence="2">Uncharacterized protein</fullName>
    </submittedName>
</protein>
<dbReference type="EMBL" id="JBHSHE010000092">
    <property type="protein sequence ID" value="MFC4718044.1"/>
    <property type="molecule type" value="Genomic_DNA"/>
</dbReference>
<dbReference type="RefSeq" id="WP_346060405.1">
    <property type="nucleotide sequence ID" value="NZ_BAAAVQ010000126.1"/>
</dbReference>
<feature type="region of interest" description="Disordered" evidence="1">
    <location>
        <begin position="26"/>
        <end position="58"/>
    </location>
</feature>
<evidence type="ECO:0000256" key="1">
    <source>
        <dbReference type="SAM" id="MobiDB-lite"/>
    </source>
</evidence>
<organism evidence="2 3">
    <name type="scientific">Glutamicibacter bergerei</name>
    <dbReference type="NCBI Taxonomy" id="256702"/>
    <lineage>
        <taxon>Bacteria</taxon>
        <taxon>Bacillati</taxon>
        <taxon>Actinomycetota</taxon>
        <taxon>Actinomycetes</taxon>
        <taxon>Micrococcales</taxon>
        <taxon>Micrococcaceae</taxon>
        <taxon>Glutamicibacter</taxon>
    </lineage>
</organism>
<sequence length="58" mass="6545">MDAERHPIAEASRHRTLVEFPEGAGSVEWNPLWLPGHDQETHPHEQHSNGKAKEGRIA</sequence>
<evidence type="ECO:0000313" key="2">
    <source>
        <dbReference type="EMBL" id="MFC4718044.1"/>
    </source>
</evidence>
<feature type="compositionally biased region" description="Basic and acidic residues" evidence="1">
    <location>
        <begin position="37"/>
        <end position="58"/>
    </location>
</feature>
<name>A0ABV9MSQ4_9MICC</name>
<feature type="region of interest" description="Disordered" evidence="1">
    <location>
        <begin position="1"/>
        <end position="20"/>
    </location>
</feature>
<keyword evidence="3" id="KW-1185">Reference proteome</keyword>
<evidence type="ECO:0000313" key="3">
    <source>
        <dbReference type="Proteomes" id="UP001595884"/>
    </source>
</evidence>
<accession>A0ABV9MSQ4</accession>
<reference evidence="3" key="1">
    <citation type="journal article" date="2019" name="Int. J. Syst. Evol. Microbiol.">
        <title>The Global Catalogue of Microorganisms (GCM) 10K type strain sequencing project: providing services to taxonomists for standard genome sequencing and annotation.</title>
        <authorList>
            <consortium name="The Broad Institute Genomics Platform"/>
            <consortium name="The Broad Institute Genome Sequencing Center for Infectious Disease"/>
            <person name="Wu L."/>
            <person name="Ma J."/>
        </authorList>
    </citation>
    <scope>NUCLEOTIDE SEQUENCE [LARGE SCALE GENOMIC DNA]</scope>
    <source>
        <strain evidence="3">CGMCC 1.12849</strain>
    </source>
</reference>
<comment type="caution">
    <text evidence="2">The sequence shown here is derived from an EMBL/GenBank/DDBJ whole genome shotgun (WGS) entry which is preliminary data.</text>
</comment>
<gene>
    <name evidence="2" type="ORF">ACFO7V_18145</name>
</gene>
<proteinExistence type="predicted"/>
<dbReference type="Proteomes" id="UP001595884">
    <property type="component" value="Unassembled WGS sequence"/>
</dbReference>
<feature type="compositionally biased region" description="Basic and acidic residues" evidence="1">
    <location>
        <begin position="1"/>
        <end position="17"/>
    </location>
</feature>